<keyword evidence="4" id="KW-1185">Reference proteome</keyword>
<dbReference type="Pfam" id="PF22617">
    <property type="entry name" value="HCS_D2"/>
    <property type="match status" value="1"/>
</dbReference>
<dbReference type="InterPro" id="IPR050073">
    <property type="entry name" value="2-IPM_HCS-like"/>
</dbReference>
<keyword evidence="1" id="KW-0808">Transferase</keyword>
<name>A0A9W7I4S3_HIBTR</name>
<feature type="domain" description="2-isopropylmalate synthase/homocitrate synthase post-catalytic" evidence="2">
    <location>
        <begin position="1"/>
        <end position="68"/>
    </location>
</feature>
<gene>
    <name evidence="3" type="ORF">HRI_002666300</name>
</gene>
<accession>A0A9W7I4S3</accession>
<dbReference type="GO" id="GO:0009098">
    <property type="term" value="P:L-leucine biosynthetic process"/>
    <property type="evidence" value="ECO:0007669"/>
    <property type="project" value="TreeGrafter"/>
</dbReference>
<dbReference type="Proteomes" id="UP001165190">
    <property type="component" value="Unassembled WGS sequence"/>
</dbReference>
<evidence type="ECO:0000256" key="1">
    <source>
        <dbReference type="ARBA" id="ARBA00022679"/>
    </source>
</evidence>
<evidence type="ECO:0000313" key="4">
    <source>
        <dbReference type="Proteomes" id="UP001165190"/>
    </source>
</evidence>
<protein>
    <submittedName>
        <fullName evidence="3">Methylthioalkylmalate synthase-like 4, ISOPROPYLMALATE SYNTHASE 1</fullName>
    </submittedName>
</protein>
<dbReference type="PANTHER" id="PTHR10277">
    <property type="entry name" value="HOMOCITRATE SYNTHASE-RELATED"/>
    <property type="match status" value="1"/>
</dbReference>
<reference evidence="3" key="1">
    <citation type="submission" date="2023-05" db="EMBL/GenBank/DDBJ databases">
        <title>Genome and transcriptome analyses reveal genes involved in the formation of fine ridges on petal epidermal cells in Hibiscus trionum.</title>
        <authorList>
            <person name="Koshimizu S."/>
            <person name="Masuda S."/>
            <person name="Ishii T."/>
            <person name="Shirasu K."/>
            <person name="Hoshino A."/>
            <person name="Arita M."/>
        </authorList>
    </citation>
    <scope>NUCLEOTIDE SEQUENCE</scope>
    <source>
        <strain evidence="3">Hamamatsu line</strain>
    </source>
</reference>
<dbReference type="Gene3D" id="1.10.238.260">
    <property type="match status" value="1"/>
</dbReference>
<dbReference type="GO" id="GO:0009507">
    <property type="term" value="C:chloroplast"/>
    <property type="evidence" value="ECO:0007669"/>
    <property type="project" value="TreeGrafter"/>
</dbReference>
<dbReference type="InterPro" id="IPR054691">
    <property type="entry name" value="LeuA/HCS_post-cat"/>
</dbReference>
<organism evidence="3 4">
    <name type="scientific">Hibiscus trionum</name>
    <name type="common">Flower of an hour</name>
    <dbReference type="NCBI Taxonomy" id="183268"/>
    <lineage>
        <taxon>Eukaryota</taxon>
        <taxon>Viridiplantae</taxon>
        <taxon>Streptophyta</taxon>
        <taxon>Embryophyta</taxon>
        <taxon>Tracheophyta</taxon>
        <taxon>Spermatophyta</taxon>
        <taxon>Magnoliopsida</taxon>
        <taxon>eudicotyledons</taxon>
        <taxon>Gunneridae</taxon>
        <taxon>Pentapetalae</taxon>
        <taxon>rosids</taxon>
        <taxon>malvids</taxon>
        <taxon>Malvales</taxon>
        <taxon>Malvaceae</taxon>
        <taxon>Malvoideae</taxon>
        <taxon>Hibiscus</taxon>
    </lineage>
</organism>
<evidence type="ECO:0000259" key="2">
    <source>
        <dbReference type="Pfam" id="PF22617"/>
    </source>
</evidence>
<dbReference type="GO" id="GO:0003852">
    <property type="term" value="F:2-isopropylmalate synthase activity"/>
    <property type="evidence" value="ECO:0007669"/>
    <property type="project" value="TreeGrafter"/>
</dbReference>
<dbReference type="EMBL" id="BSYR01000023">
    <property type="protein sequence ID" value="GMI89970.1"/>
    <property type="molecule type" value="Genomic_DNA"/>
</dbReference>
<proteinExistence type="predicted"/>
<sequence>MLKYKGTYEIISPENIRLERSSEAGNVLGKLSRRHAPRDQLKELGYDVDYVQLGNISRSFEEVAEQNKGVTEADPIALVSDEFFQPRFKWDLLGLQVTCGTIGGSTAAVKVIDADEREHFSCSVGTAPVGPDFALIMKVQGPKPLLFLLPLVYLFREFSLKVLDWWKKRE</sequence>
<dbReference type="AlphaFoldDB" id="A0A9W7I4S3"/>
<dbReference type="OrthoDB" id="1391591at2759"/>
<comment type="caution">
    <text evidence="3">The sequence shown here is derived from an EMBL/GenBank/DDBJ whole genome shotgun (WGS) entry which is preliminary data.</text>
</comment>
<dbReference type="PANTHER" id="PTHR10277:SF9">
    <property type="entry name" value="2-ISOPROPYLMALATE SYNTHASE 1, CHLOROPLASTIC-RELATED"/>
    <property type="match status" value="1"/>
</dbReference>
<evidence type="ECO:0000313" key="3">
    <source>
        <dbReference type="EMBL" id="GMI89970.1"/>
    </source>
</evidence>